<dbReference type="RefSeq" id="WP_115691808.1">
    <property type="nucleotide sequence ID" value="NZ_CP031417.1"/>
</dbReference>
<keyword evidence="2" id="KW-1185">Reference proteome</keyword>
<evidence type="ECO:0000313" key="1">
    <source>
        <dbReference type="EMBL" id="AXK81429.1"/>
    </source>
</evidence>
<accession>A0A345ZWY2</accession>
<dbReference type="InterPro" id="IPR038573">
    <property type="entry name" value="BrnT_sf"/>
</dbReference>
<dbReference type="AlphaFoldDB" id="A0A345ZWY2"/>
<sequence length="88" mass="10091">MTSFEWDETKRTANVQKHGIDFADAALVFNDPAHLIYRSQRHTGEERFVAIGTVGAKIIAVIFTERGDNVRIISARTTRRIERELYGR</sequence>
<dbReference type="OrthoDB" id="839663at2"/>
<name>A0A345ZWY2_9HYPH</name>
<dbReference type="Gene3D" id="3.10.450.530">
    <property type="entry name" value="Ribonuclease toxin, BrnT, of type II toxin-antitoxin system"/>
    <property type="match status" value="1"/>
</dbReference>
<protein>
    <submittedName>
        <fullName evidence="1">BrnT family toxin</fullName>
    </submittedName>
</protein>
<dbReference type="EMBL" id="CP031417">
    <property type="protein sequence ID" value="AXK81429.1"/>
    <property type="molecule type" value="Genomic_DNA"/>
</dbReference>
<dbReference type="Proteomes" id="UP000254889">
    <property type="component" value="Chromosome"/>
</dbReference>
<dbReference type="Pfam" id="PF04365">
    <property type="entry name" value="BrnT_toxin"/>
    <property type="match status" value="1"/>
</dbReference>
<dbReference type="KEGG" id="ptaw:DW352_13465"/>
<gene>
    <name evidence="1" type="ORF">DW352_13465</name>
</gene>
<reference evidence="1 2" key="1">
    <citation type="submission" date="2018-07" db="EMBL/GenBank/DDBJ databases">
        <authorList>
            <person name="Quirk P.G."/>
            <person name="Krulwich T.A."/>
        </authorList>
    </citation>
    <scope>NUCLEOTIDE SEQUENCE [LARGE SCALE GENOMIC DNA]</scope>
    <source>
        <strain evidence="1 2">CC-BB4</strain>
    </source>
</reference>
<proteinExistence type="predicted"/>
<organism evidence="1 2">
    <name type="scientific">Pseudolabrys taiwanensis</name>
    <dbReference type="NCBI Taxonomy" id="331696"/>
    <lineage>
        <taxon>Bacteria</taxon>
        <taxon>Pseudomonadati</taxon>
        <taxon>Pseudomonadota</taxon>
        <taxon>Alphaproteobacteria</taxon>
        <taxon>Hyphomicrobiales</taxon>
        <taxon>Xanthobacteraceae</taxon>
        <taxon>Pseudolabrys</taxon>
    </lineage>
</organism>
<evidence type="ECO:0000313" key="2">
    <source>
        <dbReference type="Proteomes" id="UP000254889"/>
    </source>
</evidence>
<dbReference type="InterPro" id="IPR007460">
    <property type="entry name" value="BrnT_toxin"/>
</dbReference>